<dbReference type="HOGENOM" id="CLU_008976_2_0_1"/>
<dbReference type="EMBL" id="AMYD01003850">
    <property type="protein sequence ID" value="EQB44954.1"/>
    <property type="molecule type" value="Genomic_DNA"/>
</dbReference>
<dbReference type="AlphaFoldDB" id="T0JZQ7"/>
<dbReference type="Pfam" id="PF20253">
    <property type="entry name" value="DUF6604"/>
    <property type="match status" value="2"/>
</dbReference>
<dbReference type="Proteomes" id="UP000015530">
    <property type="component" value="Unassembled WGS sequence"/>
</dbReference>
<dbReference type="InterPro" id="IPR046539">
    <property type="entry name" value="DUF6604"/>
</dbReference>
<feature type="domain" description="DUF6604" evidence="1">
    <location>
        <begin position="119"/>
        <end position="234"/>
    </location>
</feature>
<dbReference type="PANTHER" id="PTHR38795">
    <property type="entry name" value="DUF6604 DOMAIN-CONTAINING PROTEIN"/>
    <property type="match status" value="1"/>
</dbReference>
<name>T0JZQ7_COLGC</name>
<evidence type="ECO:0000313" key="3">
    <source>
        <dbReference type="Proteomes" id="UP000015530"/>
    </source>
</evidence>
<sequence length="394" mass="43292">MLPPSLGSAYREYKRDTDLLASWLALTARSHGYNGDLASACNETGDISKAEMQTDKEDYKERPSRYKVAIRNFVPLAESIASTKPAISTPPSIVNTINRVITARSDFASKDLAKTRQLVASSDDETTNLFAAMNFEDPSTDFLNAPDIDKPVSKAAPAAPASHAPKYEAETSDELNTLDAIIIFALIASDLARVRVVIIDTWGRNARGELTLSAAALTTSAAVDLANHAVKDVLPIFEAQGGVWEVAQQFVALVCAKNGLDAETLSYSQGTTLMSEDMYTTYDRSLLCVYATLDACLQSMKKGKDLEIPVFSGAKSLDWVMKKRGLSGSQRFEQDQNAVIRLVSNYLILSNHVTKSEWPVEDEILRGIREMKATGSVPFHLFLQRRSTWTYSKT</sequence>
<proteinExistence type="predicted"/>
<feature type="domain" description="DUF6604" evidence="1">
    <location>
        <begin position="11"/>
        <end position="110"/>
    </location>
</feature>
<comment type="caution">
    <text evidence="2">The sequence shown here is derived from an EMBL/GenBank/DDBJ whole genome shotgun (WGS) entry which is preliminary data.</text>
</comment>
<dbReference type="STRING" id="1237896.T0JZQ7"/>
<evidence type="ECO:0000259" key="1">
    <source>
        <dbReference type="Pfam" id="PF20253"/>
    </source>
</evidence>
<accession>T0JZQ7</accession>
<organism evidence="2 3">
    <name type="scientific">Colletotrichum gloeosporioides (strain Cg-14)</name>
    <name type="common">Anthracnose fungus</name>
    <name type="synonym">Glomerella cingulata</name>
    <dbReference type="NCBI Taxonomy" id="1237896"/>
    <lineage>
        <taxon>Eukaryota</taxon>
        <taxon>Fungi</taxon>
        <taxon>Dikarya</taxon>
        <taxon>Ascomycota</taxon>
        <taxon>Pezizomycotina</taxon>
        <taxon>Sordariomycetes</taxon>
        <taxon>Hypocreomycetidae</taxon>
        <taxon>Glomerellales</taxon>
        <taxon>Glomerellaceae</taxon>
        <taxon>Colletotrichum</taxon>
        <taxon>Colletotrichum gloeosporioides species complex</taxon>
    </lineage>
</organism>
<gene>
    <name evidence="2" type="ORF">CGLO_16237</name>
</gene>
<evidence type="ECO:0000313" key="2">
    <source>
        <dbReference type="EMBL" id="EQB44954.1"/>
    </source>
</evidence>
<dbReference type="OrthoDB" id="5238236at2759"/>
<protein>
    <recommendedName>
        <fullName evidence="1">DUF6604 domain-containing protein</fullName>
    </recommendedName>
</protein>
<reference evidence="3" key="1">
    <citation type="journal article" date="2013" name="Mol. Plant Microbe Interact.">
        <title>Global aspects of pacC regulation of pathogenicity genes in Colletotrichum gloeosporioides as revealed by transcriptome analysis.</title>
        <authorList>
            <person name="Alkan N."/>
            <person name="Meng X."/>
            <person name="Friedlander G."/>
            <person name="Reuveni E."/>
            <person name="Sukno S."/>
            <person name="Sherman A."/>
            <person name="Thon M."/>
            <person name="Fluhr R."/>
            <person name="Prusky D."/>
        </authorList>
    </citation>
    <scope>NUCLEOTIDE SEQUENCE [LARGE SCALE GENOMIC DNA]</scope>
    <source>
        <strain evidence="3">Cg-14</strain>
    </source>
</reference>
<dbReference type="PANTHER" id="PTHR38795:SF1">
    <property type="entry name" value="DUF6604 DOMAIN-CONTAINING PROTEIN"/>
    <property type="match status" value="1"/>
</dbReference>